<feature type="chain" id="PRO_5044781496" evidence="2">
    <location>
        <begin position="27"/>
        <end position="167"/>
    </location>
</feature>
<evidence type="ECO:0000256" key="1">
    <source>
        <dbReference type="SAM" id="Phobius"/>
    </source>
</evidence>
<protein>
    <submittedName>
        <fullName evidence="3">Uncharacterized protein</fullName>
    </submittedName>
</protein>
<keyword evidence="1" id="KW-0812">Transmembrane</keyword>
<dbReference type="EMBL" id="JABMIG020000038">
    <property type="protein sequence ID" value="KAL3799539.1"/>
    <property type="molecule type" value="Genomic_DNA"/>
</dbReference>
<feature type="signal peptide" evidence="2">
    <location>
        <begin position="1"/>
        <end position="26"/>
    </location>
</feature>
<name>A0ABD3QGI9_9STRA</name>
<keyword evidence="4" id="KW-1185">Reference proteome</keyword>
<keyword evidence="1" id="KW-0472">Membrane</keyword>
<sequence length="167" mass="17373">MTFRGNNGRLVFLFVTLSSIISSALAFAPPSTASVASPSTRIQPILALSSQRGNNYYNDDAFGFIFLGGSAISQDAVFATVFLILSAVAALLTNLQVLPSTKRVPAAVAGCTLLATPIAAAVDPSTLFGVGAVPVPVENARIIQFVFCSVSIAYGLFSPDEHNTTES</sequence>
<evidence type="ECO:0000313" key="3">
    <source>
        <dbReference type="EMBL" id="KAL3799539.1"/>
    </source>
</evidence>
<keyword evidence="2" id="KW-0732">Signal</keyword>
<reference evidence="3 4" key="1">
    <citation type="journal article" date="2020" name="G3 (Bethesda)">
        <title>Improved Reference Genome for Cyclotella cryptica CCMP332, a Model for Cell Wall Morphogenesis, Salinity Adaptation, and Lipid Production in Diatoms (Bacillariophyta).</title>
        <authorList>
            <person name="Roberts W.R."/>
            <person name="Downey K.M."/>
            <person name="Ruck E.C."/>
            <person name="Traller J.C."/>
            <person name="Alverson A.J."/>
        </authorList>
    </citation>
    <scope>NUCLEOTIDE SEQUENCE [LARGE SCALE GENOMIC DNA]</scope>
    <source>
        <strain evidence="3 4">CCMP332</strain>
    </source>
</reference>
<accession>A0ABD3QGI9</accession>
<keyword evidence="1" id="KW-1133">Transmembrane helix</keyword>
<proteinExistence type="predicted"/>
<evidence type="ECO:0000256" key="2">
    <source>
        <dbReference type="SAM" id="SignalP"/>
    </source>
</evidence>
<feature type="transmembrane region" description="Helical" evidence="1">
    <location>
        <begin position="61"/>
        <end position="92"/>
    </location>
</feature>
<dbReference type="AlphaFoldDB" id="A0ABD3QGI9"/>
<gene>
    <name evidence="3" type="ORF">HJC23_008666</name>
</gene>
<evidence type="ECO:0000313" key="4">
    <source>
        <dbReference type="Proteomes" id="UP001516023"/>
    </source>
</evidence>
<organism evidence="3 4">
    <name type="scientific">Cyclotella cryptica</name>
    <dbReference type="NCBI Taxonomy" id="29204"/>
    <lineage>
        <taxon>Eukaryota</taxon>
        <taxon>Sar</taxon>
        <taxon>Stramenopiles</taxon>
        <taxon>Ochrophyta</taxon>
        <taxon>Bacillariophyta</taxon>
        <taxon>Coscinodiscophyceae</taxon>
        <taxon>Thalassiosirophycidae</taxon>
        <taxon>Stephanodiscales</taxon>
        <taxon>Stephanodiscaceae</taxon>
        <taxon>Cyclotella</taxon>
    </lineage>
</organism>
<comment type="caution">
    <text evidence="3">The sequence shown here is derived from an EMBL/GenBank/DDBJ whole genome shotgun (WGS) entry which is preliminary data.</text>
</comment>
<dbReference type="Proteomes" id="UP001516023">
    <property type="component" value="Unassembled WGS sequence"/>
</dbReference>